<dbReference type="PANTHER" id="PTHR35893:SF4">
    <property type="entry name" value="INNER MEMBRANE PROTEIN"/>
    <property type="match status" value="1"/>
</dbReference>
<protein>
    <submittedName>
        <fullName evidence="3">ElaB/YqjD/DUF883 family membrane-anchored ribosome-binding protein</fullName>
    </submittedName>
</protein>
<gene>
    <name evidence="3" type="ORF">DES37_101117</name>
</gene>
<evidence type="ECO:0000313" key="4">
    <source>
        <dbReference type="Proteomes" id="UP000246744"/>
    </source>
</evidence>
<evidence type="ECO:0000313" key="3">
    <source>
        <dbReference type="EMBL" id="PWW12554.1"/>
    </source>
</evidence>
<dbReference type="InterPro" id="IPR010279">
    <property type="entry name" value="YqjD/ElaB"/>
</dbReference>
<evidence type="ECO:0000259" key="2">
    <source>
        <dbReference type="Pfam" id="PF19029"/>
    </source>
</evidence>
<dbReference type="PANTHER" id="PTHR35893">
    <property type="entry name" value="INNER MEMBRANE PROTEIN-RELATED"/>
    <property type="match status" value="1"/>
</dbReference>
<dbReference type="InterPro" id="IPR043605">
    <property type="entry name" value="DUF883_C"/>
</dbReference>
<accession>A0A317Q8U2</accession>
<dbReference type="GO" id="GO:0043022">
    <property type="term" value="F:ribosome binding"/>
    <property type="evidence" value="ECO:0007669"/>
    <property type="project" value="InterPro"/>
</dbReference>
<proteinExistence type="predicted"/>
<reference evidence="3 4" key="1">
    <citation type="submission" date="2018-05" db="EMBL/GenBank/DDBJ databases">
        <title>Genomic Encyclopedia of Type Strains, Phase IV (KMG-IV): sequencing the most valuable type-strain genomes for metagenomic binning, comparative biology and taxonomic classification.</title>
        <authorList>
            <person name="Goeker M."/>
        </authorList>
    </citation>
    <scope>NUCLEOTIDE SEQUENCE [LARGE SCALE GENOMIC DNA]</scope>
    <source>
        <strain evidence="3 4">DSM 19579</strain>
    </source>
</reference>
<keyword evidence="4" id="KW-1185">Reference proteome</keyword>
<dbReference type="Pfam" id="PF19029">
    <property type="entry name" value="DUF883_C"/>
    <property type="match status" value="1"/>
</dbReference>
<organism evidence="3 4">
    <name type="scientific">Mangrovibacter plantisponsor</name>
    <dbReference type="NCBI Taxonomy" id="451513"/>
    <lineage>
        <taxon>Bacteria</taxon>
        <taxon>Pseudomonadati</taxon>
        <taxon>Pseudomonadota</taxon>
        <taxon>Gammaproteobacteria</taxon>
        <taxon>Enterobacterales</taxon>
        <taxon>Enterobacteriaceae</taxon>
        <taxon>Mangrovibacter</taxon>
    </lineage>
</organism>
<sequence length="109" mass="12194">MFSNTKQKTLHNAPENQAMQDEITHIASTLEKVLDAWDSDAKEERDSIKHHATRLLSETRARLNGNNRLQQATRDAAHHTDEWVHNKPWHSIGLGAAAGVIVGALLARK</sequence>
<evidence type="ECO:0000256" key="1">
    <source>
        <dbReference type="SAM" id="MobiDB-lite"/>
    </source>
</evidence>
<name>A0A317Q8U2_9ENTR</name>
<comment type="caution">
    <text evidence="3">The sequence shown here is derived from an EMBL/GenBank/DDBJ whole genome shotgun (WGS) entry which is preliminary data.</text>
</comment>
<dbReference type="EMBL" id="QGTS01000001">
    <property type="protein sequence ID" value="PWW12554.1"/>
    <property type="molecule type" value="Genomic_DNA"/>
</dbReference>
<feature type="region of interest" description="Disordered" evidence="1">
    <location>
        <begin position="1"/>
        <end position="21"/>
    </location>
</feature>
<feature type="domain" description="DUF883" evidence="2">
    <location>
        <begin position="80"/>
        <end position="109"/>
    </location>
</feature>
<dbReference type="RefSeq" id="WP_245929916.1">
    <property type="nucleotide sequence ID" value="NZ_QGTS01000001.1"/>
</dbReference>
<dbReference type="Proteomes" id="UP000246744">
    <property type="component" value="Unassembled WGS sequence"/>
</dbReference>
<dbReference type="AlphaFoldDB" id="A0A317Q8U2"/>